<dbReference type="GO" id="GO:0032259">
    <property type="term" value="P:methylation"/>
    <property type="evidence" value="ECO:0007669"/>
    <property type="project" value="UniProtKB-KW"/>
</dbReference>
<dbReference type="GO" id="GO:0046872">
    <property type="term" value="F:metal ion binding"/>
    <property type="evidence" value="ECO:0007669"/>
    <property type="project" value="UniProtKB-KW"/>
</dbReference>
<reference evidence="5" key="1">
    <citation type="submission" date="2003-03" db="EMBL/GenBank/DDBJ databases">
        <title>Plant genes involved in bixin biosynthesis.</title>
        <authorList>
            <person name="Bouvier F."/>
            <person name="Dogbo O."/>
            <person name="Camara B."/>
        </authorList>
    </citation>
    <scope>NUCLEOTIDE SEQUENCE</scope>
</reference>
<dbReference type="GO" id="GO:0008168">
    <property type="term" value="F:methyltransferase activity"/>
    <property type="evidence" value="ECO:0007669"/>
    <property type="project" value="UniProtKB-KW"/>
</dbReference>
<evidence type="ECO:0000313" key="5">
    <source>
        <dbReference type="EMBL" id="CAD70190.1"/>
    </source>
</evidence>
<dbReference type="InterPro" id="IPR029063">
    <property type="entry name" value="SAM-dependent_MTases_sf"/>
</dbReference>
<dbReference type="EMBL" id="AJ548847">
    <property type="protein sequence ID" value="CAD70190.1"/>
    <property type="molecule type" value="mRNA"/>
</dbReference>
<evidence type="ECO:0000256" key="4">
    <source>
        <dbReference type="ARBA" id="ARBA00022842"/>
    </source>
</evidence>
<dbReference type="Gene3D" id="3.40.50.150">
    <property type="entry name" value="Vaccinia Virus protein VP39"/>
    <property type="match status" value="1"/>
</dbReference>
<dbReference type="AlphaFoldDB" id="Q70T29"/>
<dbReference type="PANTHER" id="PTHR31009">
    <property type="entry name" value="S-ADENOSYL-L-METHIONINE:CARBOXYL METHYLTRANSFERASE FAMILY PROTEIN"/>
    <property type="match status" value="1"/>
</dbReference>
<keyword evidence="4" id="KW-0460">Magnesium</keyword>
<evidence type="ECO:0000256" key="1">
    <source>
        <dbReference type="ARBA" id="ARBA00022603"/>
    </source>
</evidence>
<evidence type="ECO:0000256" key="2">
    <source>
        <dbReference type="ARBA" id="ARBA00022679"/>
    </source>
</evidence>
<dbReference type="Gene3D" id="1.10.1200.270">
    <property type="entry name" value="Methyltransferase, alpha-helical capping domain"/>
    <property type="match status" value="1"/>
</dbReference>
<dbReference type="SMR" id="Q70T29"/>
<keyword evidence="2 5" id="KW-0808">Transferase</keyword>
<accession>Q70T29</accession>
<name>Q70T29_BIXOR</name>
<evidence type="ECO:0000256" key="3">
    <source>
        <dbReference type="ARBA" id="ARBA00022723"/>
    </source>
</evidence>
<dbReference type="SUPFAM" id="SSF53335">
    <property type="entry name" value="S-adenosyl-L-methionine-dependent methyltransferases"/>
    <property type="match status" value="1"/>
</dbReference>
<dbReference type="InterPro" id="IPR042086">
    <property type="entry name" value="MeTrfase_capping"/>
</dbReference>
<dbReference type="BioCyc" id="MetaCyc:MONOMER-12425"/>
<proteinExistence type="evidence at transcript level"/>
<sequence>MGRVRSTLCMTGGTGDASYAQNSLLQRKALSKITKPLTEAAIKELYATIKPQTRLVIADLGCSSGPNTFLAVSELVDAVGEFRKKATRNSPEIQTNLNDLPRNDFNTLFRSVDKFNQKAKAVDEDNIYFVSGVPGSFYNRLFPSESIHFIHSSYARHWLSQVPKGRTNDAGLERNKGNIYIANSSPQSVWKAYLRQFQTDFANFLKIRSRENKPGGRMVLAFVGKDESPLASRQECCAVYNLLAMALSGLVAEGLLADSKVDQFNLPKYNPSPQEIMPLVRKVGSFEIAKLENHERQWESCPQDADGRTSNALQSGQNVAQTIRAVAEPALEKHFGDAIMEELFTRYAKLVAKHLTAEKRKFVLNVMQLTKKRHR</sequence>
<keyword evidence="3" id="KW-0479">Metal-binding</keyword>
<protein>
    <submittedName>
        <fullName evidence="5">Carboxyl methyltransferase</fullName>
    </submittedName>
</protein>
<gene>
    <name evidence="5" type="primary">mt</name>
</gene>
<dbReference type="Pfam" id="PF03492">
    <property type="entry name" value="Methyltransf_7"/>
    <property type="match status" value="1"/>
</dbReference>
<organism evidence="5">
    <name type="scientific">Bixa orellana</name>
    <name type="common">Lipstick tree</name>
    <dbReference type="NCBI Taxonomy" id="66672"/>
    <lineage>
        <taxon>Eukaryota</taxon>
        <taxon>Viridiplantae</taxon>
        <taxon>Streptophyta</taxon>
        <taxon>Embryophyta</taxon>
        <taxon>Tracheophyta</taxon>
        <taxon>Spermatophyta</taxon>
        <taxon>Magnoliopsida</taxon>
        <taxon>eudicotyledons</taxon>
        <taxon>Gunneridae</taxon>
        <taxon>Pentapetalae</taxon>
        <taxon>rosids</taxon>
        <taxon>malvids</taxon>
        <taxon>Malvales</taxon>
        <taxon>Bixaceae</taxon>
        <taxon>Bixa</taxon>
    </lineage>
</organism>
<keyword evidence="1 5" id="KW-0489">Methyltransferase</keyword>
<dbReference type="InterPro" id="IPR005299">
    <property type="entry name" value="MeTrfase_7"/>
</dbReference>